<comment type="subcellular location">
    <subcellularLocation>
        <location evidence="2">Nucleus</location>
    </subcellularLocation>
</comment>
<dbReference type="GO" id="GO:0005634">
    <property type="term" value="C:nucleus"/>
    <property type="evidence" value="ECO:0007669"/>
    <property type="project" value="UniProtKB-SubCell"/>
</dbReference>
<dbReference type="PROSITE" id="PS51037">
    <property type="entry name" value="YEATS"/>
    <property type="match status" value="1"/>
</dbReference>
<name>A0A8H6KG01_9PEZI</name>
<organism evidence="5 6">
    <name type="scientific">Colletotrichum musicola</name>
    <dbReference type="NCBI Taxonomy" id="2175873"/>
    <lineage>
        <taxon>Eukaryota</taxon>
        <taxon>Fungi</taxon>
        <taxon>Dikarya</taxon>
        <taxon>Ascomycota</taxon>
        <taxon>Pezizomycotina</taxon>
        <taxon>Sordariomycetes</taxon>
        <taxon>Hypocreomycetidae</taxon>
        <taxon>Glomerellales</taxon>
        <taxon>Glomerellaceae</taxon>
        <taxon>Colletotrichum</taxon>
        <taxon>Colletotrichum orchidearum species complex</taxon>
    </lineage>
</organism>
<dbReference type="Pfam" id="PF03366">
    <property type="entry name" value="YEATS"/>
    <property type="match status" value="1"/>
</dbReference>
<dbReference type="AlphaFoldDB" id="A0A8H6KG01"/>
<evidence type="ECO:0000313" key="6">
    <source>
        <dbReference type="Proteomes" id="UP000639643"/>
    </source>
</evidence>
<reference evidence="5" key="1">
    <citation type="journal article" date="2020" name="Phytopathology">
        <title>Genome Sequence Resources of Colletotrichum truncatum, C. plurivorum, C. musicola, and C. sojae: Four Species Pathogenic to Soybean (Glycine max).</title>
        <authorList>
            <person name="Rogerio F."/>
            <person name="Boufleur T.R."/>
            <person name="Ciampi-Guillardi M."/>
            <person name="Sukno S.A."/>
            <person name="Thon M.R."/>
            <person name="Massola Junior N.S."/>
            <person name="Baroncelli R."/>
        </authorList>
    </citation>
    <scope>NUCLEOTIDE SEQUENCE</scope>
    <source>
        <strain evidence="5">LFN0074</strain>
    </source>
</reference>
<evidence type="ECO:0000256" key="1">
    <source>
        <dbReference type="ARBA" id="ARBA00023242"/>
    </source>
</evidence>
<dbReference type="InterPro" id="IPR055129">
    <property type="entry name" value="YEATS_dom"/>
</dbReference>
<feature type="chain" id="PRO_5034318721" description="YEATS domain-containing protein" evidence="3">
    <location>
        <begin position="21"/>
        <end position="377"/>
    </location>
</feature>
<evidence type="ECO:0000259" key="4">
    <source>
        <dbReference type="PROSITE" id="PS51037"/>
    </source>
</evidence>
<comment type="caution">
    <text evidence="5">The sequence shown here is derived from an EMBL/GenBank/DDBJ whole genome shotgun (WGS) entry which is preliminary data.</text>
</comment>
<evidence type="ECO:0000256" key="3">
    <source>
        <dbReference type="SAM" id="SignalP"/>
    </source>
</evidence>
<keyword evidence="6" id="KW-1185">Reference proteome</keyword>
<evidence type="ECO:0000313" key="5">
    <source>
        <dbReference type="EMBL" id="KAF6830937.1"/>
    </source>
</evidence>
<keyword evidence="1 2" id="KW-0539">Nucleus</keyword>
<dbReference type="OrthoDB" id="524326at2759"/>
<dbReference type="Gene3D" id="2.60.40.1970">
    <property type="entry name" value="YEATS domain"/>
    <property type="match status" value="1"/>
</dbReference>
<proteinExistence type="predicted"/>
<gene>
    <name evidence="5" type="ORF">CMUS01_07531</name>
</gene>
<feature type="signal peptide" evidence="3">
    <location>
        <begin position="1"/>
        <end position="20"/>
    </location>
</feature>
<keyword evidence="3" id="KW-0732">Signal</keyword>
<dbReference type="InterPro" id="IPR038704">
    <property type="entry name" value="YEAST_sf"/>
</dbReference>
<feature type="domain" description="YEATS" evidence="4">
    <location>
        <begin position="254"/>
        <end position="377"/>
    </location>
</feature>
<sequence length="377" mass="41399">MDPLSISTGCLALITAVAQAGSGIASFVATCREARQDLAAVSAELAELGVTLTILKNDTDDDAPARLPDDLRRRICDLIANCDGVITELAALLEKHRGGAKINSAARWAISGKKEAAKIKASLEAHKGALALVVEATTLHMATAAATDIGKVAVESSLIKEYTMKIVEQLAKQDEILEQIAWIRGVISQRSPESQDRTLVLDDYLDTLTDYAGSVCGDSVTDEVAEEMRRGSDTDRTGTTWTLLDLAPIKPLVTFDDQPDPMTLVIGNTHRLVTPKEGTENRHLWSFYVKASGEEIIQEMRIGLHRTFSPPHVLLTTAPYKITRIGWSYFIVDVTIWLKPGYLWCKGNQRSLYLEWKLDFKGVGSSQSHEYTVTQDQ</sequence>
<dbReference type="Proteomes" id="UP000639643">
    <property type="component" value="Unassembled WGS sequence"/>
</dbReference>
<protein>
    <recommendedName>
        <fullName evidence="4">YEATS domain-containing protein</fullName>
    </recommendedName>
</protein>
<dbReference type="EMBL" id="WIGM01000273">
    <property type="protein sequence ID" value="KAF6830937.1"/>
    <property type="molecule type" value="Genomic_DNA"/>
</dbReference>
<evidence type="ECO:0000256" key="2">
    <source>
        <dbReference type="PROSITE-ProRule" id="PRU00376"/>
    </source>
</evidence>
<accession>A0A8H6KG01</accession>